<feature type="transmembrane region" description="Helical" evidence="1">
    <location>
        <begin position="148"/>
        <end position="166"/>
    </location>
</feature>
<sequence>MLRLFKWFLIVLALVVGYCWLDQVLPRYDVVRIVGTDTKRLDSSGFFDSEAPNVQATNTRDVRFINTVYPGGALRVYRNEDTDWGFPWYYKFDSGNLMAAAQSFQSSSETPKWVVIKSYGWRVTYLTMFPNALSIRAATGPDEYVIPWMRIFVFGGLAIGLIWLYFRLRRFKRERIDPMLTRIENHVSAAADAVDDHAVAVSSRATGFMARIRRWLDSWKPKNQRRYK</sequence>
<gene>
    <name evidence="2" type="ORF">ABXS05_21520</name>
    <name evidence="3" type="ORF">ACETRX_30415</name>
</gene>
<dbReference type="EMBL" id="JBHGPK010000025">
    <property type="protein sequence ID" value="MFC2253980.1"/>
    <property type="molecule type" value="Genomic_DNA"/>
</dbReference>
<reference evidence="3 5" key="2">
    <citation type="submission" date="2024-09" db="EMBL/GenBank/DDBJ databases">
        <title>Description of Labrys sedimenti sp. nov., isolated from a diclofenac-degrading enrichment culture, and genome-based reclassification of Labrys portucalensis as a later heterotypic synonym of Labrys neptuniae.</title>
        <authorList>
            <person name="Tancsics A."/>
            <person name="Csepanyi A."/>
        </authorList>
    </citation>
    <scope>NUCLEOTIDE SEQUENCE [LARGE SCALE GENOMIC DNA]</scope>
    <source>
        <strain evidence="3 5">LMG 23412</strain>
    </source>
</reference>
<keyword evidence="4" id="KW-1185">Reference proteome</keyword>
<dbReference type="Pfam" id="PF07509">
    <property type="entry name" value="DUF1523"/>
    <property type="match status" value="1"/>
</dbReference>
<dbReference type="Proteomes" id="UP001555786">
    <property type="component" value="Unassembled WGS sequence"/>
</dbReference>
<dbReference type="InterPro" id="IPR011088">
    <property type="entry name" value="Phage_phiNM3_A0EWY4"/>
</dbReference>
<name>A0ABV6ZP68_9HYPH</name>
<reference evidence="2 4" key="1">
    <citation type="submission" date="2024-07" db="EMBL/GenBank/DDBJ databases">
        <title>Description of Labrys sedimenti sp. nov., isolated from a diclofenac-degrading enrichment culture.</title>
        <authorList>
            <person name="Tancsics A."/>
            <person name="Csepanyi A."/>
        </authorList>
    </citation>
    <scope>NUCLEOTIDE SEQUENCE [LARGE SCALE GENOMIC DNA]</scope>
    <source>
        <strain evidence="2 4">LMG 23578</strain>
    </source>
</reference>
<keyword evidence="1" id="KW-1133">Transmembrane helix</keyword>
<proteinExistence type="predicted"/>
<evidence type="ECO:0000313" key="3">
    <source>
        <dbReference type="EMBL" id="MFC2253980.1"/>
    </source>
</evidence>
<dbReference type="Proteomes" id="UP001595190">
    <property type="component" value="Unassembled WGS sequence"/>
</dbReference>
<evidence type="ECO:0000313" key="5">
    <source>
        <dbReference type="Proteomes" id="UP001595190"/>
    </source>
</evidence>
<evidence type="ECO:0000313" key="2">
    <source>
        <dbReference type="EMBL" id="MEW9308149.1"/>
    </source>
</evidence>
<dbReference type="RefSeq" id="WP_311932969.1">
    <property type="nucleotide sequence ID" value="NZ_JAVSCS010000003.1"/>
</dbReference>
<comment type="caution">
    <text evidence="3">The sequence shown here is derived from an EMBL/GenBank/DDBJ whole genome shotgun (WGS) entry which is preliminary data.</text>
</comment>
<keyword evidence="1" id="KW-0472">Membrane</keyword>
<evidence type="ECO:0000256" key="1">
    <source>
        <dbReference type="SAM" id="Phobius"/>
    </source>
</evidence>
<dbReference type="EMBL" id="JBFNQD010000008">
    <property type="protein sequence ID" value="MEW9308149.1"/>
    <property type="molecule type" value="Genomic_DNA"/>
</dbReference>
<keyword evidence="1" id="KW-0812">Transmembrane</keyword>
<protein>
    <submittedName>
        <fullName evidence="3">DUF1523 family protein</fullName>
    </submittedName>
</protein>
<organism evidence="3 5">
    <name type="scientific">Labrys neptuniae</name>
    <dbReference type="NCBI Taxonomy" id="376174"/>
    <lineage>
        <taxon>Bacteria</taxon>
        <taxon>Pseudomonadati</taxon>
        <taxon>Pseudomonadota</taxon>
        <taxon>Alphaproteobacteria</taxon>
        <taxon>Hyphomicrobiales</taxon>
        <taxon>Xanthobacteraceae</taxon>
        <taxon>Labrys</taxon>
    </lineage>
</organism>
<evidence type="ECO:0000313" key="4">
    <source>
        <dbReference type="Proteomes" id="UP001555786"/>
    </source>
</evidence>
<accession>A0ABV6ZP68</accession>